<evidence type="ECO:0000256" key="4">
    <source>
        <dbReference type="ARBA" id="ARBA00022801"/>
    </source>
</evidence>
<keyword evidence="8" id="KW-1185">Reference proteome</keyword>
<dbReference type="GO" id="GO:0004571">
    <property type="term" value="F:mannosyl-oligosaccharide 1,2-alpha-mannosidase activity"/>
    <property type="evidence" value="ECO:0007669"/>
    <property type="project" value="InterPro"/>
</dbReference>
<organism evidence="7 8">
    <name type="scientific">Parelaphostrongylus tenuis</name>
    <name type="common">Meningeal worm</name>
    <dbReference type="NCBI Taxonomy" id="148309"/>
    <lineage>
        <taxon>Eukaryota</taxon>
        <taxon>Metazoa</taxon>
        <taxon>Ecdysozoa</taxon>
        <taxon>Nematoda</taxon>
        <taxon>Chromadorea</taxon>
        <taxon>Rhabditida</taxon>
        <taxon>Rhabditina</taxon>
        <taxon>Rhabditomorpha</taxon>
        <taxon>Strongyloidea</taxon>
        <taxon>Metastrongylidae</taxon>
        <taxon>Parelaphostrongylus</taxon>
    </lineage>
</organism>
<comment type="cofactor">
    <cofactor evidence="1">
        <name>Ca(2+)</name>
        <dbReference type="ChEBI" id="CHEBI:29108"/>
    </cofactor>
</comment>
<dbReference type="GO" id="GO:0005509">
    <property type="term" value="F:calcium ion binding"/>
    <property type="evidence" value="ECO:0007669"/>
    <property type="project" value="InterPro"/>
</dbReference>
<dbReference type="Proteomes" id="UP001196413">
    <property type="component" value="Unassembled WGS sequence"/>
</dbReference>
<reference evidence="7" key="1">
    <citation type="submission" date="2021-06" db="EMBL/GenBank/DDBJ databases">
        <title>Parelaphostrongylus tenuis whole genome reference sequence.</title>
        <authorList>
            <person name="Garwood T.J."/>
            <person name="Larsen P.A."/>
            <person name="Fountain-Jones N.M."/>
            <person name="Garbe J.R."/>
            <person name="Macchietto M.G."/>
            <person name="Kania S.A."/>
            <person name="Gerhold R.W."/>
            <person name="Richards J.E."/>
            <person name="Wolf T.M."/>
        </authorList>
    </citation>
    <scope>NUCLEOTIDE SEQUENCE</scope>
    <source>
        <strain evidence="7">MNPRO001-30</strain>
        <tissue evidence="7">Meninges</tissue>
    </source>
</reference>
<dbReference type="InterPro" id="IPR001382">
    <property type="entry name" value="Glyco_hydro_47"/>
</dbReference>
<comment type="similarity">
    <text evidence="3">Belongs to the glycosyl hydrolase 47 family.</text>
</comment>
<dbReference type="InterPro" id="IPR012341">
    <property type="entry name" value="6hp_glycosidase-like_sf"/>
</dbReference>
<keyword evidence="5" id="KW-1015">Disulfide bond</keyword>
<dbReference type="GO" id="GO:0005975">
    <property type="term" value="P:carbohydrate metabolic process"/>
    <property type="evidence" value="ECO:0007669"/>
    <property type="project" value="InterPro"/>
</dbReference>
<keyword evidence="4" id="KW-0378">Hydrolase</keyword>
<dbReference type="Pfam" id="PF01532">
    <property type="entry name" value="Glyco_hydro_47"/>
    <property type="match status" value="1"/>
</dbReference>
<dbReference type="AlphaFoldDB" id="A0AAD5WIL7"/>
<dbReference type="Gene3D" id="1.50.10.10">
    <property type="match status" value="1"/>
</dbReference>
<sequence length="168" mass="19097">MKDCRLFLSHWKIVEELRSSYSHRAGFCADVFKTDFTIGVFFLATISFLSLFLLPSSGTNELITREHIVPRVRDVHARRHLQEQQAAELLRKAEQAGIIAPPIPKPEIAGSDDNEARRITVKQMTKFAWDSYRKYAWGSNELRPISKRGHSSSVFGMGEMGANYSGCY</sequence>
<comment type="caution">
    <text evidence="7">The sequence shown here is derived from an EMBL/GenBank/DDBJ whole genome shotgun (WGS) entry which is preliminary data.</text>
</comment>
<keyword evidence="6" id="KW-0812">Transmembrane</keyword>
<evidence type="ECO:0000256" key="3">
    <source>
        <dbReference type="ARBA" id="ARBA00007658"/>
    </source>
</evidence>
<accession>A0AAD5WIL7</accession>
<keyword evidence="6" id="KW-0472">Membrane</keyword>
<evidence type="ECO:0000313" key="8">
    <source>
        <dbReference type="Proteomes" id="UP001196413"/>
    </source>
</evidence>
<comment type="pathway">
    <text evidence="2">Protein modification; protein glycosylation.</text>
</comment>
<evidence type="ECO:0000256" key="2">
    <source>
        <dbReference type="ARBA" id="ARBA00004922"/>
    </source>
</evidence>
<dbReference type="EMBL" id="JAHQIW010007055">
    <property type="protein sequence ID" value="KAJ1371869.1"/>
    <property type="molecule type" value="Genomic_DNA"/>
</dbReference>
<gene>
    <name evidence="7" type="ORF">KIN20_033900</name>
</gene>
<proteinExistence type="inferred from homology"/>
<dbReference type="PANTHER" id="PTHR11742">
    <property type="entry name" value="MANNOSYL-OLIGOSACCHARIDE ALPHA-1,2-MANNOSIDASE-RELATED"/>
    <property type="match status" value="1"/>
</dbReference>
<evidence type="ECO:0000256" key="5">
    <source>
        <dbReference type="ARBA" id="ARBA00023157"/>
    </source>
</evidence>
<evidence type="ECO:0000256" key="1">
    <source>
        <dbReference type="ARBA" id="ARBA00001913"/>
    </source>
</evidence>
<evidence type="ECO:0000313" key="7">
    <source>
        <dbReference type="EMBL" id="KAJ1371869.1"/>
    </source>
</evidence>
<feature type="transmembrane region" description="Helical" evidence="6">
    <location>
        <begin position="36"/>
        <end position="55"/>
    </location>
</feature>
<dbReference type="GO" id="GO:0005783">
    <property type="term" value="C:endoplasmic reticulum"/>
    <property type="evidence" value="ECO:0007669"/>
    <property type="project" value="TreeGrafter"/>
</dbReference>
<dbReference type="PANTHER" id="PTHR11742:SF6">
    <property type="entry name" value="MANNOSYL-OLIGOSACCHARIDE ALPHA-1,2-MANNOSIDASE IA-RELATED"/>
    <property type="match status" value="1"/>
</dbReference>
<dbReference type="InterPro" id="IPR036026">
    <property type="entry name" value="Seven-hairpin_glycosidases"/>
</dbReference>
<dbReference type="GO" id="GO:0000139">
    <property type="term" value="C:Golgi membrane"/>
    <property type="evidence" value="ECO:0007669"/>
    <property type="project" value="TreeGrafter"/>
</dbReference>
<dbReference type="InterPro" id="IPR050749">
    <property type="entry name" value="Glycosyl_Hydrolase_47"/>
</dbReference>
<protein>
    <submittedName>
        <fullName evidence="7">Uncharacterized protein</fullName>
    </submittedName>
</protein>
<name>A0AAD5WIL7_PARTN</name>
<keyword evidence="6" id="KW-1133">Transmembrane helix</keyword>
<dbReference type="SUPFAM" id="SSF48225">
    <property type="entry name" value="Seven-hairpin glycosidases"/>
    <property type="match status" value="1"/>
</dbReference>
<evidence type="ECO:0000256" key="6">
    <source>
        <dbReference type="SAM" id="Phobius"/>
    </source>
</evidence>